<dbReference type="InterPro" id="IPR000524">
    <property type="entry name" value="Tscrpt_reg_HTH_GntR"/>
</dbReference>
<dbReference type="CDD" id="cd07377">
    <property type="entry name" value="WHTH_GntR"/>
    <property type="match status" value="1"/>
</dbReference>
<dbReference type="InterPro" id="IPR011663">
    <property type="entry name" value="UTRA"/>
</dbReference>
<accession>A0ABP7EZT7</accession>
<dbReference type="InterPro" id="IPR036388">
    <property type="entry name" value="WH-like_DNA-bd_sf"/>
</dbReference>
<dbReference type="PROSITE" id="PS50949">
    <property type="entry name" value="HTH_GNTR"/>
    <property type="match status" value="1"/>
</dbReference>
<evidence type="ECO:0000256" key="1">
    <source>
        <dbReference type="ARBA" id="ARBA00023015"/>
    </source>
</evidence>
<dbReference type="SUPFAM" id="SSF46785">
    <property type="entry name" value="Winged helix' DNA-binding domain"/>
    <property type="match status" value="1"/>
</dbReference>
<dbReference type="SMART" id="SM00345">
    <property type="entry name" value="HTH_GNTR"/>
    <property type="match status" value="1"/>
</dbReference>
<dbReference type="Pfam" id="PF07702">
    <property type="entry name" value="UTRA"/>
    <property type="match status" value="1"/>
</dbReference>
<dbReference type="InterPro" id="IPR036390">
    <property type="entry name" value="WH_DNA-bd_sf"/>
</dbReference>
<evidence type="ECO:0000256" key="2">
    <source>
        <dbReference type="ARBA" id="ARBA00023125"/>
    </source>
</evidence>
<dbReference type="InterPro" id="IPR050679">
    <property type="entry name" value="Bact_HTH_transcr_reg"/>
</dbReference>
<dbReference type="Proteomes" id="UP001501004">
    <property type="component" value="Unassembled WGS sequence"/>
</dbReference>
<dbReference type="Gene3D" id="1.10.10.10">
    <property type="entry name" value="Winged helix-like DNA-binding domain superfamily/Winged helix DNA-binding domain"/>
    <property type="match status" value="1"/>
</dbReference>
<dbReference type="Gene3D" id="3.40.1410.10">
    <property type="entry name" value="Chorismate lyase-like"/>
    <property type="match status" value="1"/>
</dbReference>
<evidence type="ECO:0000256" key="3">
    <source>
        <dbReference type="ARBA" id="ARBA00023163"/>
    </source>
</evidence>
<dbReference type="SUPFAM" id="SSF64288">
    <property type="entry name" value="Chorismate lyase-like"/>
    <property type="match status" value="1"/>
</dbReference>
<keyword evidence="1" id="KW-0805">Transcription regulation</keyword>
<feature type="domain" description="HTH gntR-type" evidence="4">
    <location>
        <begin position="72"/>
        <end position="140"/>
    </location>
</feature>
<dbReference type="EMBL" id="BAABAE010000001">
    <property type="protein sequence ID" value="GAA3727428.1"/>
    <property type="molecule type" value="Genomic_DNA"/>
</dbReference>
<name>A0ABP7EZT7_9MICO</name>
<protein>
    <recommendedName>
        <fullName evidence="4">HTH gntR-type domain-containing protein</fullName>
    </recommendedName>
</protein>
<dbReference type="Pfam" id="PF00392">
    <property type="entry name" value="GntR"/>
    <property type="match status" value="1"/>
</dbReference>
<dbReference type="PANTHER" id="PTHR44846">
    <property type="entry name" value="MANNOSYL-D-GLYCERATE TRANSPORT/METABOLISM SYSTEM REPRESSOR MNGR-RELATED"/>
    <property type="match status" value="1"/>
</dbReference>
<keyword evidence="3" id="KW-0804">Transcription</keyword>
<keyword evidence="6" id="KW-1185">Reference proteome</keyword>
<comment type="caution">
    <text evidence="5">The sequence shown here is derived from an EMBL/GenBank/DDBJ whole genome shotgun (WGS) entry which is preliminary data.</text>
</comment>
<dbReference type="SMART" id="SM00866">
    <property type="entry name" value="UTRA"/>
    <property type="match status" value="1"/>
</dbReference>
<reference evidence="6" key="1">
    <citation type="journal article" date="2019" name="Int. J. Syst. Evol. Microbiol.">
        <title>The Global Catalogue of Microorganisms (GCM) 10K type strain sequencing project: providing services to taxonomists for standard genome sequencing and annotation.</title>
        <authorList>
            <consortium name="The Broad Institute Genomics Platform"/>
            <consortium name="The Broad Institute Genome Sequencing Center for Infectious Disease"/>
            <person name="Wu L."/>
            <person name="Ma J."/>
        </authorList>
    </citation>
    <scope>NUCLEOTIDE SEQUENCE [LARGE SCALE GENOMIC DNA]</scope>
    <source>
        <strain evidence="6">JCM 16949</strain>
    </source>
</reference>
<organism evidence="5 6">
    <name type="scientific">Leifsonella bigeumensis</name>
    <dbReference type="NCBI Taxonomy" id="433643"/>
    <lineage>
        <taxon>Bacteria</taxon>
        <taxon>Bacillati</taxon>
        <taxon>Actinomycetota</taxon>
        <taxon>Actinomycetes</taxon>
        <taxon>Micrococcales</taxon>
        <taxon>Microbacteriaceae</taxon>
        <taxon>Leifsonella</taxon>
    </lineage>
</organism>
<evidence type="ECO:0000313" key="5">
    <source>
        <dbReference type="EMBL" id="GAA3727428.1"/>
    </source>
</evidence>
<gene>
    <name evidence="5" type="ORF">GCM10022239_00320</name>
</gene>
<keyword evidence="2" id="KW-0238">DNA-binding</keyword>
<dbReference type="PANTHER" id="PTHR44846:SF1">
    <property type="entry name" value="MANNOSYL-D-GLYCERATE TRANSPORT_METABOLISM SYSTEM REPRESSOR MNGR-RELATED"/>
    <property type="match status" value="1"/>
</dbReference>
<evidence type="ECO:0000313" key="6">
    <source>
        <dbReference type="Proteomes" id="UP001501004"/>
    </source>
</evidence>
<sequence>MGAACERRVSLLLWLALSAMLWKPGVIGRRSDDPPGPTQQLGSTHEICIVGELVVSDPVSAFAEPLLTPPGQPLRVAVYSRIADAIRSHGLLPGGLLPRETELGLALGVSRTVVREALMLLEEDGLITTKRGVGRFVADSIPSQKFGEFRPLEDVLTEEGGTVSAEVVEFTRQTATDFVSEYLELPADAKFWFRECIVSKDDTRVALVQEYLPDESYLATLDSGVATSLHEAASVSTTLLKAITERLGPVFTAGTCRIAASVAGPTRAHQLDVKASDSLLVLTQTAHLGDTPAYVSKCALPPAFGHLEIAQWRPA</sequence>
<proteinExistence type="predicted"/>
<dbReference type="PRINTS" id="PR00035">
    <property type="entry name" value="HTHGNTR"/>
</dbReference>
<dbReference type="InterPro" id="IPR028978">
    <property type="entry name" value="Chorismate_lyase_/UTRA_dom_sf"/>
</dbReference>
<evidence type="ECO:0000259" key="4">
    <source>
        <dbReference type="PROSITE" id="PS50949"/>
    </source>
</evidence>